<dbReference type="Gene3D" id="3.40.350.10">
    <property type="entry name" value="Creatinase/prolidase N-terminal domain"/>
    <property type="match status" value="1"/>
</dbReference>
<organism evidence="3 4">
    <name type="scientific">Paracoccus onubensis</name>
    <dbReference type="NCBI Taxonomy" id="1675788"/>
    <lineage>
        <taxon>Bacteria</taxon>
        <taxon>Pseudomonadati</taxon>
        <taxon>Pseudomonadota</taxon>
        <taxon>Alphaproteobacteria</taxon>
        <taxon>Rhodobacterales</taxon>
        <taxon>Paracoccaceae</taxon>
        <taxon>Paracoccus</taxon>
    </lineage>
</organism>
<dbReference type="SUPFAM" id="SSF53092">
    <property type="entry name" value="Creatinase/prolidase N-terminal domain"/>
    <property type="match status" value="1"/>
</dbReference>
<dbReference type="Proteomes" id="UP000284202">
    <property type="component" value="Unassembled WGS sequence"/>
</dbReference>
<keyword evidence="3" id="KW-0378">Hydrolase</keyword>
<evidence type="ECO:0000313" key="4">
    <source>
        <dbReference type="Proteomes" id="UP000284202"/>
    </source>
</evidence>
<feature type="domain" description="Creatinase N-terminal" evidence="2">
    <location>
        <begin position="11"/>
        <end position="145"/>
    </location>
</feature>
<dbReference type="PANTHER" id="PTHR46112:SF3">
    <property type="entry name" value="AMINOPEPTIDASE YPDF"/>
    <property type="match status" value="1"/>
</dbReference>
<dbReference type="OrthoDB" id="9803194at2"/>
<proteinExistence type="predicted"/>
<gene>
    <name evidence="3" type="ORF">D3P04_13825</name>
</gene>
<comment type="caution">
    <text evidence="3">The sequence shown here is derived from an EMBL/GenBank/DDBJ whole genome shotgun (WGS) entry which is preliminary data.</text>
</comment>
<dbReference type="EMBL" id="QZCG01000009">
    <property type="protein sequence ID" value="RJE84085.1"/>
    <property type="molecule type" value="Genomic_DNA"/>
</dbReference>
<dbReference type="GO" id="GO:0004177">
    <property type="term" value="F:aminopeptidase activity"/>
    <property type="evidence" value="ECO:0007669"/>
    <property type="project" value="UniProtKB-KW"/>
</dbReference>
<evidence type="ECO:0000259" key="1">
    <source>
        <dbReference type="Pfam" id="PF00557"/>
    </source>
</evidence>
<accession>A0A418SSY4</accession>
<feature type="domain" description="Peptidase M24" evidence="1">
    <location>
        <begin position="154"/>
        <end position="356"/>
    </location>
</feature>
<keyword evidence="3" id="KW-0645">Protease</keyword>
<dbReference type="SUPFAM" id="SSF55920">
    <property type="entry name" value="Creatinase/aminopeptidase"/>
    <property type="match status" value="1"/>
</dbReference>
<dbReference type="InterPro" id="IPR036005">
    <property type="entry name" value="Creatinase/aminopeptidase-like"/>
</dbReference>
<dbReference type="InterPro" id="IPR050659">
    <property type="entry name" value="Peptidase_M24B"/>
</dbReference>
<dbReference type="CDD" id="cd01066">
    <property type="entry name" value="APP_MetAP"/>
    <property type="match status" value="1"/>
</dbReference>
<reference evidence="4" key="1">
    <citation type="submission" date="2018-09" db="EMBL/GenBank/DDBJ databases">
        <title>Acidovorax cavernicola nov. sp. isolated from Gruta de las Maravillas (Aracena, Spain).</title>
        <authorList>
            <person name="Jurado V."/>
            <person name="Gutierrez-Patricio S."/>
            <person name="Gonzalez-Pimentel J.L."/>
            <person name="Miller A.Z."/>
            <person name="Laiz L."/>
            <person name="Saiz-Jimenez C."/>
        </authorList>
    </citation>
    <scope>NUCLEOTIDE SEQUENCE [LARGE SCALE GENOMIC DNA]</scope>
    <source>
        <strain evidence="4">1011MAR3C25</strain>
    </source>
</reference>
<dbReference type="RefSeq" id="WP_119749869.1">
    <property type="nucleotide sequence ID" value="NZ_QZCG01000009.1"/>
</dbReference>
<protein>
    <submittedName>
        <fullName evidence="3">Aminopeptidase P family protein</fullName>
    </submittedName>
</protein>
<keyword evidence="3" id="KW-0031">Aminopeptidase</keyword>
<dbReference type="AlphaFoldDB" id="A0A418SSY4"/>
<dbReference type="InterPro" id="IPR000994">
    <property type="entry name" value="Pept_M24"/>
</dbReference>
<dbReference type="InterPro" id="IPR000587">
    <property type="entry name" value="Creatinase_N"/>
</dbReference>
<evidence type="ECO:0000259" key="2">
    <source>
        <dbReference type="Pfam" id="PF01321"/>
    </source>
</evidence>
<dbReference type="InterPro" id="IPR029149">
    <property type="entry name" value="Creatin/AminoP/Spt16_N"/>
</dbReference>
<dbReference type="Gene3D" id="3.90.230.10">
    <property type="entry name" value="Creatinase/methionine aminopeptidase superfamily"/>
    <property type="match status" value="1"/>
</dbReference>
<dbReference type="PANTHER" id="PTHR46112">
    <property type="entry name" value="AMINOPEPTIDASE"/>
    <property type="match status" value="1"/>
</dbReference>
<dbReference type="Pfam" id="PF01321">
    <property type="entry name" value="Creatinase_N"/>
    <property type="match status" value="1"/>
</dbReference>
<dbReference type="Pfam" id="PF00557">
    <property type="entry name" value="Peptidase_M24"/>
    <property type="match status" value="1"/>
</dbReference>
<evidence type="ECO:0000313" key="3">
    <source>
        <dbReference type="EMBL" id="RJE84085.1"/>
    </source>
</evidence>
<name>A0A418SSY4_9RHOB</name>
<sequence>MPDIPQEYRWRLDRARAEMDRAGCDLLILDSGEIMAWLSGFTVSETMYRAIFLPREGDPWFVLRELDMAPCREGGWISDIIGYADDACPVTEMIAQIRDRGLGNVRIGIDFNSISWNPARMEAFSAGLPGAAFIDLRSLSESLRWIKSAHEIDLLTRASIIADKAMAEIVAAAQPGLTTRDAAAIAASCFLRSGADIGETGPIVLGKGSHEFLHGLFQTNSLTAGDVLHVELTPYVSRYGARLMRPVVIGEPSVGQYEAAQTLVALQDEQIAAMKPGAVVADVDCIMRQGALQAGLRDEYKNVTAYTLGLYIRTPRSSDFSRVFLPGQTWMLEENMVFHVYTTARGLGFSETVVVTPEGGQRLTRSARKILGKS</sequence>
<keyword evidence="4" id="KW-1185">Reference proteome</keyword>